<evidence type="ECO:0000256" key="8">
    <source>
        <dbReference type="ARBA" id="ARBA00023002"/>
    </source>
</evidence>
<proteinExistence type="inferred from homology"/>
<evidence type="ECO:0000256" key="12">
    <source>
        <dbReference type="SAM" id="Phobius"/>
    </source>
</evidence>
<dbReference type="InterPro" id="IPR036396">
    <property type="entry name" value="Cyt_P450_sf"/>
</dbReference>
<evidence type="ECO:0000256" key="5">
    <source>
        <dbReference type="ARBA" id="ARBA00022692"/>
    </source>
</evidence>
<dbReference type="PANTHER" id="PTHR24282">
    <property type="entry name" value="CYTOCHROME P450 FAMILY MEMBER"/>
    <property type="match status" value="1"/>
</dbReference>
<dbReference type="InterPro" id="IPR050665">
    <property type="entry name" value="Cytochrome_P450_Monooxygen"/>
</dbReference>
<dbReference type="GO" id="GO:0016705">
    <property type="term" value="F:oxidoreductase activity, acting on paired donors, with incorporation or reduction of molecular oxygen"/>
    <property type="evidence" value="ECO:0007669"/>
    <property type="project" value="InterPro"/>
</dbReference>
<evidence type="ECO:0000256" key="1">
    <source>
        <dbReference type="ARBA" id="ARBA00001971"/>
    </source>
</evidence>
<keyword evidence="9" id="KW-0408">Iron</keyword>
<keyword evidence="7 12" id="KW-1133">Transmembrane helix</keyword>
<keyword evidence="11 12" id="KW-0472">Membrane</keyword>
<name>A0A6D2IC58_9BRAS</name>
<reference evidence="13" key="1">
    <citation type="submission" date="2020-01" db="EMBL/GenBank/DDBJ databases">
        <authorList>
            <person name="Mishra B."/>
        </authorList>
    </citation>
    <scope>NUCLEOTIDE SEQUENCE [LARGE SCALE GENOMIC DNA]</scope>
</reference>
<evidence type="ECO:0000256" key="7">
    <source>
        <dbReference type="ARBA" id="ARBA00022989"/>
    </source>
</evidence>
<evidence type="ECO:0000256" key="4">
    <source>
        <dbReference type="ARBA" id="ARBA00022617"/>
    </source>
</evidence>
<dbReference type="Gene3D" id="1.10.630.10">
    <property type="entry name" value="Cytochrome P450"/>
    <property type="match status" value="1"/>
</dbReference>
<keyword evidence="4" id="KW-0349">Heme</keyword>
<dbReference type="Proteomes" id="UP000467841">
    <property type="component" value="Unassembled WGS sequence"/>
</dbReference>
<feature type="transmembrane region" description="Helical" evidence="12">
    <location>
        <begin position="6"/>
        <end position="25"/>
    </location>
</feature>
<dbReference type="OrthoDB" id="1470350at2759"/>
<keyword evidence="14" id="KW-1185">Reference proteome</keyword>
<keyword evidence="10" id="KW-0503">Monooxygenase</keyword>
<evidence type="ECO:0000256" key="3">
    <source>
        <dbReference type="ARBA" id="ARBA00010617"/>
    </source>
</evidence>
<dbReference type="GO" id="GO:0004497">
    <property type="term" value="F:monooxygenase activity"/>
    <property type="evidence" value="ECO:0007669"/>
    <property type="project" value="UniProtKB-KW"/>
</dbReference>
<evidence type="ECO:0000256" key="9">
    <source>
        <dbReference type="ARBA" id="ARBA00023004"/>
    </source>
</evidence>
<evidence type="ECO:0000256" key="6">
    <source>
        <dbReference type="ARBA" id="ARBA00022723"/>
    </source>
</evidence>
<comment type="cofactor">
    <cofactor evidence="1">
        <name>heme</name>
        <dbReference type="ChEBI" id="CHEBI:30413"/>
    </cofactor>
</comment>
<sequence>MDLSAAKVIVSVAIAVVLWWIWRTLEWVWFKPKMLESYLRRQGLAGTHYTPLVGDLKRNFHHVEGGKIQTHQLTDDIRPRVVPYPLQMLKTHGRTFFTWFGPTPTITIMDPEQIKEVFNKIYDFQSHIHSL</sequence>
<dbReference type="EMBL" id="CACVBM020001058">
    <property type="protein sequence ID" value="CAA7027591.1"/>
    <property type="molecule type" value="Genomic_DNA"/>
</dbReference>
<comment type="caution">
    <text evidence="13">The sequence shown here is derived from an EMBL/GenBank/DDBJ whole genome shotgun (WGS) entry which is preliminary data.</text>
</comment>
<gene>
    <name evidence="13" type="ORF">MERR_LOCUS14826</name>
</gene>
<dbReference type="AlphaFoldDB" id="A0A6D2IC58"/>
<evidence type="ECO:0000256" key="2">
    <source>
        <dbReference type="ARBA" id="ARBA00004167"/>
    </source>
</evidence>
<comment type="similarity">
    <text evidence="3">Belongs to the cytochrome P450 family.</text>
</comment>
<evidence type="ECO:0008006" key="15">
    <source>
        <dbReference type="Google" id="ProtNLM"/>
    </source>
</evidence>
<dbReference type="SUPFAM" id="SSF48264">
    <property type="entry name" value="Cytochrome P450"/>
    <property type="match status" value="1"/>
</dbReference>
<dbReference type="GO" id="GO:0016020">
    <property type="term" value="C:membrane"/>
    <property type="evidence" value="ECO:0007669"/>
    <property type="project" value="UniProtKB-SubCell"/>
</dbReference>
<dbReference type="GO" id="GO:0005506">
    <property type="term" value="F:iron ion binding"/>
    <property type="evidence" value="ECO:0007669"/>
    <property type="project" value="InterPro"/>
</dbReference>
<keyword evidence="5 12" id="KW-0812">Transmembrane</keyword>
<evidence type="ECO:0000313" key="13">
    <source>
        <dbReference type="EMBL" id="CAA7027591.1"/>
    </source>
</evidence>
<evidence type="ECO:0000256" key="11">
    <source>
        <dbReference type="ARBA" id="ARBA00023136"/>
    </source>
</evidence>
<protein>
    <recommendedName>
        <fullName evidence="15">Cytochrome P450</fullName>
    </recommendedName>
</protein>
<organism evidence="13 14">
    <name type="scientific">Microthlaspi erraticum</name>
    <dbReference type="NCBI Taxonomy" id="1685480"/>
    <lineage>
        <taxon>Eukaryota</taxon>
        <taxon>Viridiplantae</taxon>
        <taxon>Streptophyta</taxon>
        <taxon>Embryophyta</taxon>
        <taxon>Tracheophyta</taxon>
        <taxon>Spermatophyta</taxon>
        <taxon>Magnoliopsida</taxon>
        <taxon>eudicotyledons</taxon>
        <taxon>Gunneridae</taxon>
        <taxon>Pentapetalae</taxon>
        <taxon>rosids</taxon>
        <taxon>malvids</taxon>
        <taxon>Brassicales</taxon>
        <taxon>Brassicaceae</taxon>
        <taxon>Coluteocarpeae</taxon>
        <taxon>Microthlaspi</taxon>
    </lineage>
</organism>
<dbReference type="GO" id="GO:0020037">
    <property type="term" value="F:heme binding"/>
    <property type="evidence" value="ECO:0007669"/>
    <property type="project" value="InterPro"/>
</dbReference>
<comment type="subcellular location">
    <subcellularLocation>
        <location evidence="2">Membrane</location>
        <topology evidence="2">Single-pass membrane protein</topology>
    </subcellularLocation>
</comment>
<evidence type="ECO:0000313" key="14">
    <source>
        <dbReference type="Proteomes" id="UP000467841"/>
    </source>
</evidence>
<keyword evidence="6" id="KW-0479">Metal-binding</keyword>
<dbReference type="PANTHER" id="PTHR24282:SF255">
    <property type="entry name" value="CYTOCHROME P450 72A11-RELATED"/>
    <property type="match status" value="1"/>
</dbReference>
<keyword evidence="8" id="KW-0560">Oxidoreductase</keyword>
<evidence type="ECO:0000256" key="10">
    <source>
        <dbReference type="ARBA" id="ARBA00023033"/>
    </source>
</evidence>
<accession>A0A6D2IC58</accession>